<dbReference type="Pfam" id="PF22289">
    <property type="entry name" value="DmmA-like_C"/>
    <property type="match status" value="1"/>
</dbReference>
<dbReference type="AlphaFoldDB" id="A0A0R2ZZR9"/>
<dbReference type="EMBL" id="JAAQWE010000049">
    <property type="protein sequence ID" value="NMY00855.1"/>
    <property type="molecule type" value="Genomic_DNA"/>
</dbReference>
<dbReference type="KEGG" id="pvr:PverR02_12540"/>
<evidence type="ECO:0000256" key="5">
    <source>
        <dbReference type="ARBA" id="ARBA00023004"/>
    </source>
</evidence>
<dbReference type="InterPro" id="IPR048037">
    <property type="entry name" value="DmmA-like_C"/>
</dbReference>
<comment type="caution">
    <text evidence="9">The sequence shown here is derived from an EMBL/GenBank/DDBJ whole genome shotgun (WGS) entry which is preliminary data.</text>
</comment>
<organism evidence="9 10">
    <name type="scientific">Pseudomonas veronii</name>
    <dbReference type="NCBI Taxonomy" id="76761"/>
    <lineage>
        <taxon>Bacteria</taxon>
        <taxon>Pseudomonadati</taxon>
        <taxon>Pseudomonadota</taxon>
        <taxon>Gammaproteobacteria</taxon>
        <taxon>Pseudomonadales</taxon>
        <taxon>Pseudomonadaceae</taxon>
        <taxon>Pseudomonas</taxon>
    </lineage>
</organism>
<dbReference type="GO" id="GO:0046872">
    <property type="term" value="F:metal ion binding"/>
    <property type="evidence" value="ECO:0007669"/>
    <property type="project" value="UniProtKB-KW"/>
</dbReference>
<evidence type="ECO:0000313" key="9">
    <source>
        <dbReference type="EMBL" id="NMY00855.1"/>
    </source>
</evidence>
<evidence type="ECO:0000313" key="10">
    <source>
        <dbReference type="Proteomes" id="UP000552560"/>
    </source>
</evidence>
<dbReference type="GO" id="GO:0016491">
    <property type="term" value="F:oxidoreductase activity"/>
    <property type="evidence" value="ECO:0007669"/>
    <property type="project" value="UniProtKB-KW"/>
</dbReference>
<keyword evidence="5" id="KW-0408">Iron</keyword>
<evidence type="ECO:0000256" key="1">
    <source>
        <dbReference type="ARBA" id="ARBA00022630"/>
    </source>
</evidence>
<keyword evidence="2" id="KW-0001">2Fe-2S</keyword>
<dbReference type="RefSeq" id="WP_046383904.1">
    <property type="nucleotide sequence ID" value="NZ_CP018420.1"/>
</dbReference>
<dbReference type="InterPro" id="IPR054582">
    <property type="entry name" value="DmmA-like_N"/>
</dbReference>
<sequence>MTHTHNRPIVVMQSATAGMAVAADLHKPLLLSGEQPDFSRRLQQALASATVGCRLYLLGDEAFVWRIHAEARAAGLEDDEISVTCTMPGLRQVYCAHCGLTQTAGPEPVLNCIGCNVGLEVRAHFSRRLGAYLGVCINPDQPYAGFQP</sequence>
<keyword evidence="3" id="KW-0479">Metal-binding</keyword>
<protein>
    <submittedName>
        <fullName evidence="9">Uncharacterized protein</fullName>
    </submittedName>
</protein>
<feature type="domain" description="Dimethylamine monooxygenase subunit DmmA-like N-terminal" evidence="8">
    <location>
        <begin position="21"/>
        <end position="81"/>
    </location>
</feature>
<dbReference type="GO" id="GO:0051537">
    <property type="term" value="F:2 iron, 2 sulfur cluster binding"/>
    <property type="evidence" value="ECO:0007669"/>
    <property type="project" value="UniProtKB-KW"/>
</dbReference>
<evidence type="ECO:0000256" key="3">
    <source>
        <dbReference type="ARBA" id="ARBA00022723"/>
    </source>
</evidence>
<dbReference type="Proteomes" id="UP000552560">
    <property type="component" value="Unassembled WGS sequence"/>
</dbReference>
<feature type="domain" description="Dimethylamine monooxygenase subunit DmmA-like C-terminal" evidence="7">
    <location>
        <begin position="92"/>
        <end position="135"/>
    </location>
</feature>
<keyword evidence="4" id="KW-0560">Oxidoreductase</keyword>
<accession>A0A0R2ZZR9</accession>
<dbReference type="GeneID" id="47555975"/>
<name>A0A0R2ZZR9_PSEVE</name>
<dbReference type="NCBIfam" id="NF041259">
    <property type="entry name" value="mono_DmmA_fam"/>
    <property type="match status" value="1"/>
</dbReference>
<keyword evidence="6" id="KW-0411">Iron-sulfur</keyword>
<reference evidence="9 10" key="1">
    <citation type="journal article" date="2020" name="Front. Microbiol.">
        <title>Genetic Organization of the aprX-lipA2 Operon Affects the Proteolytic Potential of Pseudomonas Species in Milk.</title>
        <authorList>
            <person name="Maier C."/>
            <person name="Huptas C."/>
            <person name="von Neubeck M."/>
            <person name="Scherer S."/>
            <person name="Wenning M."/>
            <person name="Lucking G."/>
        </authorList>
    </citation>
    <scope>NUCLEOTIDE SEQUENCE [LARGE SCALE GENOMIC DNA]</scope>
    <source>
        <strain evidence="9 10">WS 4671</strain>
    </source>
</reference>
<evidence type="ECO:0000259" key="8">
    <source>
        <dbReference type="Pfam" id="PF22290"/>
    </source>
</evidence>
<evidence type="ECO:0000256" key="6">
    <source>
        <dbReference type="ARBA" id="ARBA00023014"/>
    </source>
</evidence>
<keyword evidence="1" id="KW-0285">Flavoprotein</keyword>
<proteinExistence type="predicted"/>
<dbReference type="OrthoDB" id="6955242at2"/>
<evidence type="ECO:0000256" key="2">
    <source>
        <dbReference type="ARBA" id="ARBA00022714"/>
    </source>
</evidence>
<evidence type="ECO:0000259" key="7">
    <source>
        <dbReference type="Pfam" id="PF22289"/>
    </source>
</evidence>
<evidence type="ECO:0000256" key="4">
    <source>
        <dbReference type="ARBA" id="ARBA00023002"/>
    </source>
</evidence>
<gene>
    <name evidence="9" type="ORF">HBO43_30215</name>
</gene>
<dbReference type="Pfam" id="PF22290">
    <property type="entry name" value="DmmA-like_N"/>
    <property type="match status" value="1"/>
</dbReference>